<dbReference type="InterPro" id="IPR018062">
    <property type="entry name" value="HTH_AraC-typ_CS"/>
</dbReference>
<sequence length="280" mass="33290">MKAILEKVLLEEQDPVLSFSYNKKDFETPYHFHPEFELTYIMESSGIRYVGNNISDYQPGDLVMLGKNLPHCWKNERSEHQSSRSLVLQWREEIIPELPWFEKIRQLHKDAERGLYFLPDAKEDILRAMQAVLHSTGLDKYQAMVGLLDLMTNKGQFKKLAGSSYSSDLSHDTNDRLQAVQQYVNNHYQEKIKLKDIADHLHMSEQSFSRFFSKTWKKPFFVFLNEYRINIASRVILETDKQMTEIAFECGYESLAFFYKQFKKFKKHTPLEFRKMFQRI</sequence>
<dbReference type="PANTHER" id="PTHR43280:SF27">
    <property type="entry name" value="TRANSCRIPTIONAL REGULATOR MTLR"/>
    <property type="match status" value="1"/>
</dbReference>
<dbReference type="GO" id="GO:0003700">
    <property type="term" value="F:DNA-binding transcription factor activity"/>
    <property type="evidence" value="ECO:0007669"/>
    <property type="project" value="InterPro"/>
</dbReference>
<dbReference type="SMART" id="SM00342">
    <property type="entry name" value="HTH_ARAC"/>
    <property type="match status" value="1"/>
</dbReference>
<keyword evidence="1" id="KW-0805">Transcription regulation</keyword>
<evidence type="ECO:0000313" key="5">
    <source>
        <dbReference type="EMBL" id="AWW29587.1"/>
    </source>
</evidence>
<evidence type="ECO:0000256" key="1">
    <source>
        <dbReference type="ARBA" id="ARBA00023015"/>
    </source>
</evidence>
<dbReference type="SUPFAM" id="SSF46689">
    <property type="entry name" value="Homeodomain-like"/>
    <property type="match status" value="2"/>
</dbReference>
<dbReference type="Gene3D" id="2.60.120.10">
    <property type="entry name" value="Jelly Rolls"/>
    <property type="match status" value="1"/>
</dbReference>
<evidence type="ECO:0000256" key="2">
    <source>
        <dbReference type="ARBA" id="ARBA00023125"/>
    </source>
</evidence>
<dbReference type="Pfam" id="PF12833">
    <property type="entry name" value="HTH_18"/>
    <property type="match status" value="1"/>
</dbReference>
<dbReference type="KEGG" id="est:DN752_05290"/>
<dbReference type="OrthoDB" id="792101at2"/>
<dbReference type="CDD" id="cd06976">
    <property type="entry name" value="cupin_MtlR-like_N"/>
    <property type="match status" value="1"/>
</dbReference>
<evidence type="ECO:0000259" key="4">
    <source>
        <dbReference type="PROSITE" id="PS01124"/>
    </source>
</evidence>
<gene>
    <name evidence="5" type="ORF">DN752_05290</name>
</gene>
<evidence type="ECO:0000313" key="6">
    <source>
        <dbReference type="Proteomes" id="UP000248688"/>
    </source>
</evidence>
<dbReference type="InterPro" id="IPR009057">
    <property type="entry name" value="Homeodomain-like_sf"/>
</dbReference>
<protein>
    <submittedName>
        <fullName evidence="5">AraC family transcriptional regulator</fullName>
    </submittedName>
</protein>
<dbReference type="SUPFAM" id="SSF51182">
    <property type="entry name" value="RmlC-like cupins"/>
    <property type="match status" value="1"/>
</dbReference>
<dbReference type="InterPro" id="IPR014710">
    <property type="entry name" value="RmlC-like_jellyroll"/>
</dbReference>
<dbReference type="Proteomes" id="UP000248688">
    <property type="component" value="Chromosome"/>
</dbReference>
<keyword evidence="2" id="KW-0238">DNA-binding</keyword>
<reference evidence="5 6" key="1">
    <citation type="submission" date="2018-06" db="EMBL/GenBank/DDBJ databases">
        <title>Echinicola strongylocentroti sp. nov., isolated from a sea urchin Strongylocentrotus intermedius.</title>
        <authorList>
            <person name="Bae S.S."/>
        </authorList>
    </citation>
    <scope>NUCLEOTIDE SEQUENCE [LARGE SCALE GENOMIC DNA]</scope>
    <source>
        <strain evidence="5 6">MEBiC08714</strain>
    </source>
</reference>
<dbReference type="PROSITE" id="PS00041">
    <property type="entry name" value="HTH_ARAC_FAMILY_1"/>
    <property type="match status" value="1"/>
</dbReference>
<keyword evidence="6" id="KW-1185">Reference proteome</keyword>
<dbReference type="Gene3D" id="1.10.10.60">
    <property type="entry name" value="Homeodomain-like"/>
    <property type="match status" value="2"/>
</dbReference>
<dbReference type="EMBL" id="CP030041">
    <property type="protein sequence ID" value="AWW29587.1"/>
    <property type="molecule type" value="Genomic_DNA"/>
</dbReference>
<dbReference type="GO" id="GO:0043565">
    <property type="term" value="F:sequence-specific DNA binding"/>
    <property type="evidence" value="ECO:0007669"/>
    <property type="project" value="InterPro"/>
</dbReference>
<name>A0A2Z4IFX3_9BACT</name>
<dbReference type="InterPro" id="IPR011051">
    <property type="entry name" value="RmlC_Cupin_sf"/>
</dbReference>
<accession>A0A2Z4IFX3</accession>
<evidence type="ECO:0000256" key="3">
    <source>
        <dbReference type="ARBA" id="ARBA00023163"/>
    </source>
</evidence>
<feature type="domain" description="HTH araC/xylS-type" evidence="4">
    <location>
        <begin position="178"/>
        <end position="276"/>
    </location>
</feature>
<organism evidence="5 6">
    <name type="scientific">Echinicola strongylocentroti</name>
    <dbReference type="NCBI Taxonomy" id="1795355"/>
    <lineage>
        <taxon>Bacteria</taxon>
        <taxon>Pseudomonadati</taxon>
        <taxon>Bacteroidota</taxon>
        <taxon>Cytophagia</taxon>
        <taxon>Cytophagales</taxon>
        <taxon>Cyclobacteriaceae</taxon>
        <taxon>Echinicola</taxon>
    </lineage>
</organism>
<proteinExistence type="predicted"/>
<dbReference type="InterPro" id="IPR018060">
    <property type="entry name" value="HTH_AraC"/>
</dbReference>
<dbReference type="PANTHER" id="PTHR43280">
    <property type="entry name" value="ARAC-FAMILY TRANSCRIPTIONAL REGULATOR"/>
    <property type="match status" value="1"/>
</dbReference>
<dbReference type="AlphaFoldDB" id="A0A2Z4IFX3"/>
<keyword evidence="3" id="KW-0804">Transcription</keyword>
<dbReference type="RefSeq" id="WP_112782985.1">
    <property type="nucleotide sequence ID" value="NZ_CP030041.1"/>
</dbReference>
<dbReference type="PROSITE" id="PS01124">
    <property type="entry name" value="HTH_ARAC_FAMILY_2"/>
    <property type="match status" value="1"/>
</dbReference>